<dbReference type="GO" id="GO:0004984">
    <property type="term" value="F:olfactory receptor activity"/>
    <property type="evidence" value="ECO:0007669"/>
    <property type="project" value="InterPro"/>
</dbReference>
<dbReference type="GO" id="GO:0007165">
    <property type="term" value="P:signal transduction"/>
    <property type="evidence" value="ECO:0007669"/>
    <property type="project" value="UniProtKB-KW"/>
</dbReference>
<accession>A0A0S3J335</accession>
<sequence length="195" mass="21666">MIRVSIITGFFYGGLALSQLINMFVSLGEGEIHEIVTATYLSLTNIFSVVKVLIIFVNRRKITTLVEKINKKEFQPKTKNQREILEGYIKLSKNVTSILIGISSSACLFWAVYPFTVEGGPFLPLAAYVPYETVSWPIFGITYVSEMIGIVISAFCCTNADSLITALIMVVCAQLELLNDSLKTIGEHSKIELKK</sequence>
<evidence type="ECO:0000256" key="5">
    <source>
        <dbReference type="ARBA" id="ARBA00022725"/>
    </source>
</evidence>
<evidence type="ECO:0000256" key="9">
    <source>
        <dbReference type="ARBA" id="ARBA00023224"/>
    </source>
</evidence>
<keyword evidence="4 10" id="KW-0812">Transmembrane</keyword>
<evidence type="ECO:0000256" key="7">
    <source>
        <dbReference type="ARBA" id="ARBA00023136"/>
    </source>
</evidence>
<protein>
    <submittedName>
        <fullName evidence="11">Odorant receptor OR30</fullName>
    </submittedName>
</protein>
<evidence type="ECO:0000256" key="1">
    <source>
        <dbReference type="ARBA" id="ARBA00004651"/>
    </source>
</evidence>
<feature type="transmembrane region" description="Helical" evidence="10">
    <location>
        <begin position="7"/>
        <end position="25"/>
    </location>
</feature>
<dbReference type="AlphaFoldDB" id="A0A0S3J335"/>
<dbReference type="EMBL" id="KT381567">
    <property type="protein sequence ID" value="ALR72573.1"/>
    <property type="molecule type" value="mRNA"/>
</dbReference>
<dbReference type="InterPro" id="IPR004117">
    <property type="entry name" value="7tm6_olfct_rcpt"/>
</dbReference>
<proteinExistence type="evidence at transcript level"/>
<organism evidence="11">
    <name type="scientific">Colaphellus bowringi</name>
    <dbReference type="NCBI Taxonomy" id="561076"/>
    <lineage>
        <taxon>Eukaryota</taxon>
        <taxon>Metazoa</taxon>
        <taxon>Ecdysozoa</taxon>
        <taxon>Arthropoda</taxon>
        <taxon>Hexapoda</taxon>
        <taxon>Insecta</taxon>
        <taxon>Pterygota</taxon>
        <taxon>Neoptera</taxon>
        <taxon>Endopterygota</taxon>
        <taxon>Coleoptera</taxon>
        <taxon>Polyphaga</taxon>
        <taxon>Cucujiformia</taxon>
        <taxon>Chrysomeloidea</taxon>
        <taxon>Chrysomelidae</taxon>
        <taxon>Chrysomelinae</taxon>
        <taxon>Chrysomelini</taxon>
        <taxon>Colaphellus</taxon>
    </lineage>
</organism>
<keyword evidence="8 11" id="KW-0675">Receptor</keyword>
<feature type="transmembrane region" description="Helical" evidence="10">
    <location>
        <begin position="95"/>
        <end position="116"/>
    </location>
</feature>
<feature type="non-terminal residue" evidence="11">
    <location>
        <position position="195"/>
    </location>
</feature>
<evidence type="ECO:0000256" key="4">
    <source>
        <dbReference type="ARBA" id="ARBA00022692"/>
    </source>
</evidence>
<keyword evidence="3" id="KW-0716">Sensory transduction</keyword>
<evidence type="ECO:0000256" key="2">
    <source>
        <dbReference type="ARBA" id="ARBA00022475"/>
    </source>
</evidence>
<evidence type="ECO:0000256" key="3">
    <source>
        <dbReference type="ARBA" id="ARBA00022606"/>
    </source>
</evidence>
<feature type="transmembrane region" description="Helical" evidence="10">
    <location>
        <begin position="136"/>
        <end position="157"/>
    </location>
</feature>
<evidence type="ECO:0000256" key="8">
    <source>
        <dbReference type="ARBA" id="ARBA00023170"/>
    </source>
</evidence>
<evidence type="ECO:0000313" key="11">
    <source>
        <dbReference type="EMBL" id="ALR72573.1"/>
    </source>
</evidence>
<dbReference type="PANTHER" id="PTHR21137">
    <property type="entry name" value="ODORANT RECEPTOR"/>
    <property type="match status" value="1"/>
</dbReference>
<reference evidence="11" key="2">
    <citation type="submission" date="2015-08" db="EMBL/GenBank/DDBJ databases">
        <authorList>
            <person name="Babu N.S."/>
            <person name="Beckwith C.J."/>
            <person name="Beseler K.G."/>
            <person name="Brison A."/>
            <person name="Carone J.V."/>
            <person name="Caskin T.P."/>
            <person name="Diamond M."/>
            <person name="Durham M.E."/>
            <person name="Foxe J.M."/>
            <person name="Go M."/>
            <person name="Henderson B.A."/>
            <person name="Jones I.B."/>
            <person name="McGettigan J.A."/>
            <person name="Micheletti S.J."/>
            <person name="Nasrallah M.E."/>
            <person name="Ortiz D."/>
            <person name="Piller C.R."/>
            <person name="Privatt S.R."/>
            <person name="Schneider S.L."/>
            <person name="Sharp S."/>
            <person name="Smith T.C."/>
            <person name="Stanton J.D."/>
            <person name="Ullery H.E."/>
            <person name="Wilson R.J."/>
            <person name="Serrano M.G."/>
            <person name="Buck G."/>
            <person name="Lee V."/>
            <person name="Wang Y."/>
            <person name="Carvalho R."/>
            <person name="Voegtly L."/>
            <person name="Shi R."/>
            <person name="Duckworth R."/>
            <person name="Johnson A."/>
            <person name="Loviza R."/>
            <person name="Walstead R."/>
            <person name="Shah Z."/>
            <person name="Kiflezghi M."/>
            <person name="Wade K."/>
            <person name="Ball S.L."/>
            <person name="Bradley K.W."/>
            <person name="Asai D.J."/>
            <person name="Bowman C.A."/>
            <person name="Russell D.A."/>
            <person name="Pope W.H."/>
            <person name="Jacobs-Sera D."/>
            <person name="Hendrix R.W."/>
            <person name="Hatfull G.F."/>
        </authorList>
    </citation>
    <scope>NUCLEOTIDE SEQUENCE</scope>
</reference>
<dbReference type="PANTHER" id="PTHR21137:SF35">
    <property type="entry name" value="ODORANT RECEPTOR 19A-RELATED"/>
    <property type="match status" value="1"/>
</dbReference>
<keyword evidence="2" id="KW-1003">Cell membrane</keyword>
<keyword evidence="9" id="KW-0807">Transducer</keyword>
<feature type="transmembrane region" description="Helical" evidence="10">
    <location>
        <begin position="37"/>
        <end position="58"/>
    </location>
</feature>
<keyword evidence="5" id="KW-0552">Olfaction</keyword>
<dbReference type="Pfam" id="PF02949">
    <property type="entry name" value="7tm_6"/>
    <property type="match status" value="1"/>
</dbReference>
<evidence type="ECO:0000256" key="6">
    <source>
        <dbReference type="ARBA" id="ARBA00022989"/>
    </source>
</evidence>
<name>A0A0S3J335_9CUCU</name>
<keyword evidence="6 10" id="KW-1133">Transmembrane helix</keyword>
<evidence type="ECO:0000256" key="10">
    <source>
        <dbReference type="SAM" id="Phobius"/>
    </source>
</evidence>
<comment type="subcellular location">
    <subcellularLocation>
        <location evidence="1">Cell membrane</location>
        <topology evidence="1">Multi-pass membrane protein</topology>
    </subcellularLocation>
</comment>
<dbReference type="GO" id="GO:0005886">
    <property type="term" value="C:plasma membrane"/>
    <property type="evidence" value="ECO:0007669"/>
    <property type="project" value="UniProtKB-SubCell"/>
</dbReference>
<reference evidence="11" key="1">
    <citation type="journal article" date="2015" name="BMC Genomics">
        <title>Candidate chemosensory genes identified in Colaphellus bowringi by antennal transcriptome analysis.</title>
        <authorList>
            <person name="Li X.M."/>
            <person name="Zhu X.Y."/>
            <person name="Wang Z.Q."/>
            <person name="Wang Y."/>
            <person name="He P."/>
            <person name="Chen G."/>
            <person name="Sun L."/>
            <person name="Deng D.G."/>
            <person name="Zhang Y.N."/>
        </authorList>
    </citation>
    <scope>NUCLEOTIDE SEQUENCE</scope>
</reference>
<dbReference type="GO" id="GO:0005549">
    <property type="term" value="F:odorant binding"/>
    <property type="evidence" value="ECO:0007669"/>
    <property type="project" value="InterPro"/>
</dbReference>
<keyword evidence="7 10" id="KW-0472">Membrane</keyword>